<accession>A0A7S4ESW7</accession>
<evidence type="ECO:0000313" key="1">
    <source>
        <dbReference type="EMBL" id="CAE0749414.1"/>
    </source>
</evidence>
<gene>
    <name evidence="1" type="ORF">PCAR00345_LOCUS1997</name>
</gene>
<dbReference type="InterPro" id="IPR036291">
    <property type="entry name" value="NAD(P)-bd_dom_sf"/>
</dbReference>
<dbReference type="SUPFAM" id="SSF51735">
    <property type="entry name" value="NAD(P)-binding Rossmann-fold domains"/>
    <property type="match status" value="1"/>
</dbReference>
<protein>
    <recommendedName>
        <fullName evidence="2">Ketoreductase (KR) domain-containing protein</fullName>
    </recommendedName>
</protein>
<dbReference type="AlphaFoldDB" id="A0A7S4ESW7"/>
<proteinExistence type="predicted"/>
<dbReference type="EMBL" id="HBIZ01003678">
    <property type="protein sequence ID" value="CAE0749414.1"/>
    <property type="molecule type" value="Transcribed_RNA"/>
</dbReference>
<name>A0A7S4ESW7_CHRCT</name>
<dbReference type="Gene3D" id="3.40.50.720">
    <property type="entry name" value="NAD(P)-binding Rossmann-like Domain"/>
    <property type="match status" value="1"/>
</dbReference>
<sequence length="289" mass="30546">MAAAKVPSLLGSVTWVVGGVGIVGRGIAGALLRAGSIVIVNSRFPGRLEALNEDLGYPENLVSVHGTMLPGGAAETLEKAMQRTGNRLDHVVAHSAVRWWANHAGDESSTLAAQGGGSSGLRLLSFEPSEFISHATQLASLHYTAAHSLLPRMTGSPNRPSYTFVTGGGGALHTAWGPRSAIGQVNAHAVWGLSAALRCEVSESNWPVRVSELRVGLRLNRPASERAIDPRETPLSNDIGEIVAGIAAAAPTTHEANELYTVSDSDEVQKMKQRFPVATIGYSVYFRPE</sequence>
<evidence type="ECO:0008006" key="2">
    <source>
        <dbReference type="Google" id="ProtNLM"/>
    </source>
</evidence>
<reference evidence="1" key="1">
    <citation type="submission" date="2021-01" db="EMBL/GenBank/DDBJ databases">
        <authorList>
            <person name="Corre E."/>
            <person name="Pelletier E."/>
            <person name="Niang G."/>
            <person name="Scheremetjew M."/>
            <person name="Finn R."/>
            <person name="Kale V."/>
            <person name="Holt S."/>
            <person name="Cochrane G."/>
            <person name="Meng A."/>
            <person name="Brown T."/>
            <person name="Cohen L."/>
        </authorList>
    </citation>
    <scope>NUCLEOTIDE SEQUENCE</scope>
    <source>
        <strain evidence="1">CCMP645</strain>
    </source>
</reference>
<organism evidence="1">
    <name type="scientific">Chrysotila carterae</name>
    <name type="common">Marine alga</name>
    <name type="synonym">Syracosphaera carterae</name>
    <dbReference type="NCBI Taxonomy" id="13221"/>
    <lineage>
        <taxon>Eukaryota</taxon>
        <taxon>Haptista</taxon>
        <taxon>Haptophyta</taxon>
        <taxon>Prymnesiophyceae</taxon>
        <taxon>Isochrysidales</taxon>
        <taxon>Isochrysidaceae</taxon>
        <taxon>Chrysotila</taxon>
    </lineage>
</organism>